<proteinExistence type="predicted"/>
<dbReference type="Proteomes" id="UP001320706">
    <property type="component" value="Unassembled WGS sequence"/>
</dbReference>
<evidence type="ECO:0000313" key="1">
    <source>
        <dbReference type="EMBL" id="KAK8213217.1"/>
    </source>
</evidence>
<name>A0ACC3SH06_9PEZI</name>
<evidence type="ECO:0000313" key="2">
    <source>
        <dbReference type="Proteomes" id="UP001320706"/>
    </source>
</evidence>
<reference evidence="1" key="1">
    <citation type="submission" date="2024-02" db="EMBL/GenBank/DDBJ databases">
        <title>Metagenome Assembled Genome of Zalaria obscura JY119.</title>
        <authorList>
            <person name="Vighnesh L."/>
            <person name="Jagadeeshwari U."/>
            <person name="Venkata Ramana C."/>
            <person name="Sasikala C."/>
        </authorList>
    </citation>
    <scope>NUCLEOTIDE SEQUENCE</scope>
    <source>
        <strain evidence="1">JY119</strain>
    </source>
</reference>
<organism evidence="1 2">
    <name type="scientific">Zalaria obscura</name>
    <dbReference type="NCBI Taxonomy" id="2024903"/>
    <lineage>
        <taxon>Eukaryota</taxon>
        <taxon>Fungi</taxon>
        <taxon>Dikarya</taxon>
        <taxon>Ascomycota</taxon>
        <taxon>Pezizomycotina</taxon>
        <taxon>Dothideomycetes</taxon>
        <taxon>Dothideomycetidae</taxon>
        <taxon>Dothideales</taxon>
        <taxon>Zalariaceae</taxon>
        <taxon>Zalaria</taxon>
    </lineage>
</organism>
<sequence length="136" mass="14598">MVITFITFNGVSHTLFCALSPFHTVTLFLQGRLGAPNLHPVLYHASCVYLWLLLGELNDVGNATSMVLDMASGCLLYAGTSSSSLPHARSVYASPPAAQARPPRHACGIRDVYLAGATHVESHTRTKKCPSHGTHI</sequence>
<accession>A0ACC3SH06</accession>
<protein>
    <submittedName>
        <fullName evidence="1">Uncharacterized protein</fullName>
    </submittedName>
</protein>
<comment type="caution">
    <text evidence="1">The sequence shown here is derived from an EMBL/GenBank/DDBJ whole genome shotgun (WGS) entry which is preliminary data.</text>
</comment>
<gene>
    <name evidence="1" type="ORF">M8818_002515</name>
</gene>
<keyword evidence="2" id="KW-1185">Reference proteome</keyword>
<dbReference type="EMBL" id="JAMKPW020000011">
    <property type="protein sequence ID" value="KAK8213217.1"/>
    <property type="molecule type" value="Genomic_DNA"/>
</dbReference>